<gene>
    <name evidence="1" type="ORF">D7322_20775</name>
</gene>
<dbReference type="Proteomes" id="UP000282423">
    <property type="component" value="Unassembled WGS sequence"/>
</dbReference>
<keyword evidence="2" id="KW-1185">Reference proteome</keyword>
<reference evidence="1 2" key="1">
    <citation type="submission" date="2018-10" db="EMBL/GenBank/DDBJ databases">
        <title>Sphingobacterium sp. M05W1-28.</title>
        <authorList>
            <person name="Cai H."/>
        </authorList>
    </citation>
    <scope>NUCLEOTIDE SEQUENCE [LARGE SCALE GENOMIC DNA]</scope>
    <source>
        <strain evidence="1 2">M05W1-28</strain>
    </source>
</reference>
<dbReference type="EMBL" id="RBWS01000017">
    <property type="protein sequence ID" value="RKO69703.1"/>
    <property type="molecule type" value="Genomic_DNA"/>
</dbReference>
<protein>
    <submittedName>
        <fullName evidence="1">Uncharacterized protein</fullName>
    </submittedName>
</protein>
<dbReference type="AlphaFoldDB" id="A0A420VTJ6"/>
<evidence type="ECO:0000313" key="1">
    <source>
        <dbReference type="EMBL" id="RKO69703.1"/>
    </source>
</evidence>
<evidence type="ECO:0000313" key="2">
    <source>
        <dbReference type="Proteomes" id="UP000282423"/>
    </source>
</evidence>
<sequence length="59" mass="7067">MRRKPITINKIIDPDYLSKTYLYIRKLLAKDSTYAIHFNHDISLQVNVNETNRYIIDQV</sequence>
<organism evidence="1 2">
    <name type="scientific">Sphingobacterium puteale</name>
    <dbReference type="NCBI Taxonomy" id="2420510"/>
    <lineage>
        <taxon>Bacteria</taxon>
        <taxon>Pseudomonadati</taxon>
        <taxon>Bacteroidota</taxon>
        <taxon>Sphingobacteriia</taxon>
        <taxon>Sphingobacteriales</taxon>
        <taxon>Sphingobacteriaceae</taxon>
        <taxon>Sphingobacterium</taxon>
    </lineage>
</organism>
<proteinExistence type="predicted"/>
<accession>A0A420VTJ6</accession>
<comment type="caution">
    <text evidence="1">The sequence shown here is derived from an EMBL/GenBank/DDBJ whole genome shotgun (WGS) entry which is preliminary data.</text>
</comment>
<name>A0A420VTJ6_9SPHI</name>